<proteinExistence type="predicted"/>
<accession>A0ABR0DY86</accession>
<organism evidence="2 3">
    <name type="scientific">Zasmidium cellare</name>
    <name type="common">Wine cellar mold</name>
    <name type="synonym">Racodium cellare</name>
    <dbReference type="NCBI Taxonomy" id="395010"/>
    <lineage>
        <taxon>Eukaryota</taxon>
        <taxon>Fungi</taxon>
        <taxon>Dikarya</taxon>
        <taxon>Ascomycota</taxon>
        <taxon>Pezizomycotina</taxon>
        <taxon>Dothideomycetes</taxon>
        <taxon>Dothideomycetidae</taxon>
        <taxon>Mycosphaerellales</taxon>
        <taxon>Mycosphaerellaceae</taxon>
        <taxon>Zasmidium</taxon>
    </lineage>
</organism>
<protein>
    <recommendedName>
        <fullName evidence="4">Myb-like domain-containing protein</fullName>
    </recommendedName>
</protein>
<dbReference type="EMBL" id="JAXOVC010000014">
    <property type="protein sequence ID" value="KAK4494117.1"/>
    <property type="molecule type" value="Genomic_DNA"/>
</dbReference>
<name>A0ABR0DY86_ZASCE</name>
<comment type="caution">
    <text evidence="2">The sequence shown here is derived from an EMBL/GenBank/DDBJ whole genome shotgun (WGS) entry which is preliminary data.</text>
</comment>
<evidence type="ECO:0008006" key="4">
    <source>
        <dbReference type="Google" id="ProtNLM"/>
    </source>
</evidence>
<gene>
    <name evidence="2" type="ORF">PRZ48_014415</name>
</gene>
<sequence length="113" mass="12383">MALNLTAREQELLCAVIDVMKADIDWKAVAPKANFNTPKQARDKWIGVRAKITAGLTGGKSPAKAMPKKRKNSDDDTPSKSKKTKKDSPLADEDDEESKGLIKPEEESEGEMV</sequence>
<feature type="region of interest" description="Disordered" evidence="1">
    <location>
        <begin position="56"/>
        <end position="113"/>
    </location>
</feature>
<evidence type="ECO:0000313" key="2">
    <source>
        <dbReference type="EMBL" id="KAK4494117.1"/>
    </source>
</evidence>
<dbReference type="Proteomes" id="UP001305779">
    <property type="component" value="Unassembled WGS sequence"/>
</dbReference>
<reference evidence="2 3" key="1">
    <citation type="journal article" date="2023" name="G3 (Bethesda)">
        <title>A chromosome-level genome assembly of Zasmidium syzygii isolated from banana leaves.</title>
        <authorList>
            <person name="van Westerhoven A.C."/>
            <person name="Mehrabi R."/>
            <person name="Talebi R."/>
            <person name="Steentjes M.B.F."/>
            <person name="Corcolon B."/>
            <person name="Chong P.A."/>
            <person name="Kema G.H.J."/>
            <person name="Seidl M.F."/>
        </authorList>
    </citation>
    <scope>NUCLEOTIDE SEQUENCE [LARGE SCALE GENOMIC DNA]</scope>
    <source>
        <strain evidence="2 3">P124</strain>
    </source>
</reference>
<evidence type="ECO:0000256" key="1">
    <source>
        <dbReference type="SAM" id="MobiDB-lite"/>
    </source>
</evidence>
<evidence type="ECO:0000313" key="3">
    <source>
        <dbReference type="Proteomes" id="UP001305779"/>
    </source>
</evidence>
<keyword evidence="3" id="KW-1185">Reference proteome</keyword>